<evidence type="ECO:0000256" key="4">
    <source>
        <dbReference type="ARBA" id="ARBA00018522"/>
    </source>
</evidence>
<dbReference type="Gene3D" id="2.160.10.10">
    <property type="entry name" value="Hexapeptide repeat proteins"/>
    <property type="match status" value="1"/>
</dbReference>
<protein>
    <recommendedName>
        <fullName evidence="4 10">Serine acetyltransferase</fullName>
        <ecNumber evidence="3 10">2.3.1.30</ecNumber>
    </recommendedName>
</protein>
<dbReference type="GO" id="GO:0006535">
    <property type="term" value="P:cysteine biosynthetic process from serine"/>
    <property type="evidence" value="ECO:0007669"/>
    <property type="project" value="InterPro"/>
</dbReference>
<evidence type="ECO:0000256" key="6">
    <source>
        <dbReference type="ARBA" id="ARBA00022679"/>
    </source>
</evidence>
<dbReference type="FunFam" id="2.160.10.10:FF:000007">
    <property type="entry name" value="Serine acetyltransferase"/>
    <property type="match status" value="1"/>
</dbReference>
<keyword evidence="7" id="KW-0198">Cysteine biosynthesis</keyword>
<keyword evidence="8 10" id="KW-0012">Acyltransferase</keyword>
<dbReference type="InterPro" id="IPR001451">
    <property type="entry name" value="Hexapep"/>
</dbReference>
<evidence type="ECO:0000313" key="11">
    <source>
        <dbReference type="EMBL" id="HJF15222.1"/>
    </source>
</evidence>
<dbReference type="NCBIfam" id="NF041874">
    <property type="entry name" value="EPS_EpsC"/>
    <property type="match status" value="1"/>
</dbReference>
<dbReference type="EMBL" id="DYXC01000118">
    <property type="protein sequence ID" value="HJF15222.1"/>
    <property type="molecule type" value="Genomic_DNA"/>
</dbReference>
<keyword evidence="5" id="KW-0028">Amino-acid biosynthesis</keyword>
<evidence type="ECO:0000256" key="8">
    <source>
        <dbReference type="ARBA" id="ARBA00023315"/>
    </source>
</evidence>
<keyword evidence="6 10" id="KW-0808">Transferase</keyword>
<evidence type="ECO:0000313" key="12">
    <source>
        <dbReference type="Proteomes" id="UP000703315"/>
    </source>
</evidence>
<evidence type="ECO:0000256" key="9">
    <source>
        <dbReference type="ARBA" id="ARBA00049486"/>
    </source>
</evidence>
<evidence type="ECO:0000256" key="7">
    <source>
        <dbReference type="ARBA" id="ARBA00023192"/>
    </source>
</evidence>
<dbReference type="Pfam" id="PF00132">
    <property type="entry name" value="Hexapep"/>
    <property type="match status" value="1"/>
</dbReference>
<comment type="similarity">
    <text evidence="2 10">Belongs to the transferase hexapeptide repeat family.</text>
</comment>
<organism evidence="11 12">
    <name type="scientific">Enteractinococcus helveticum</name>
    <dbReference type="NCBI Taxonomy" id="1837282"/>
    <lineage>
        <taxon>Bacteria</taxon>
        <taxon>Bacillati</taxon>
        <taxon>Actinomycetota</taxon>
        <taxon>Actinomycetes</taxon>
        <taxon>Micrococcales</taxon>
        <taxon>Micrococcaceae</taxon>
    </lineage>
</organism>
<dbReference type="GO" id="GO:0005737">
    <property type="term" value="C:cytoplasm"/>
    <property type="evidence" value="ECO:0007669"/>
    <property type="project" value="InterPro"/>
</dbReference>
<dbReference type="PANTHER" id="PTHR42811">
    <property type="entry name" value="SERINE ACETYLTRANSFERASE"/>
    <property type="match status" value="1"/>
</dbReference>
<evidence type="ECO:0000256" key="2">
    <source>
        <dbReference type="ARBA" id="ARBA00007274"/>
    </source>
</evidence>
<comment type="catalytic activity">
    <reaction evidence="9 10">
        <text>L-serine + acetyl-CoA = O-acetyl-L-serine + CoA</text>
        <dbReference type="Rhea" id="RHEA:24560"/>
        <dbReference type="ChEBI" id="CHEBI:33384"/>
        <dbReference type="ChEBI" id="CHEBI:57287"/>
        <dbReference type="ChEBI" id="CHEBI:57288"/>
        <dbReference type="ChEBI" id="CHEBI:58340"/>
        <dbReference type="EC" id="2.3.1.30"/>
    </reaction>
</comment>
<dbReference type="AlphaFoldDB" id="A0A921FPS3"/>
<dbReference type="PIRSF" id="PIRSF000441">
    <property type="entry name" value="CysE"/>
    <property type="match status" value="1"/>
</dbReference>
<comment type="caution">
    <text evidence="11">The sequence shown here is derived from an EMBL/GenBank/DDBJ whole genome shotgun (WGS) entry which is preliminary data.</text>
</comment>
<dbReference type="InterPro" id="IPR045304">
    <property type="entry name" value="LbH_SAT"/>
</dbReference>
<accession>A0A921FPS3</accession>
<reference evidence="11" key="2">
    <citation type="submission" date="2021-09" db="EMBL/GenBank/DDBJ databases">
        <authorList>
            <person name="Gilroy R."/>
        </authorList>
    </citation>
    <scope>NUCLEOTIDE SEQUENCE</scope>
    <source>
        <strain evidence="11">ChiHjej13B12-14962</strain>
    </source>
</reference>
<dbReference type="Proteomes" id="UP000703315">
    <property type="component" value="Unassembled WGS sequence"/>
</dbReference>
<sequence>MISTVCVLSLSMTLFERETLGFLRRFREDIQAAKDRDPAARSTFEVAVGYTGLHAIWMHRVAHKMWQKERLKTPARLLSQFNRALTGIEIHPGATIGRRFFIDHGMGVVIGETAEIGDDVMLYHGVTLGGQSLEKVKRHPTLENDVVVGAGAKILGPVVVGERTAVGANAVLVKDTPEDSIATGIPAQIRIRRSQEEAKPAVDPAEYVDPAMWI</sequence>
<dbReference type="Gene3D" id="1.10.3130.10">
    <property type="entry name" value="serine acetyltransferase, domain 1"/>
    <property type="match status" value="1"/>
</dbReference>
<evidence type="ECO:0000256" key="1">
    <source>
        <dbReference type="ARBA" id="ARBA00004876"/>
    </source>
</evidence>
<comment type="pathway">
    <text evidence="1">Amino-acid biosynthesis; L-cysteine biosynthesis; L-cysteine from L-serine: step 1/2.</text>
</comment>
<dbReference type="GO" id="GO:0009001">
    <property type="term" value="F:serine O-acetyltransferase activity"/>
    <property type="evidence" value="ECO:0007669"/>
    <property type="project" value="UniProtKB-EC"/>
</dbReference>
<reference evidence="11" key="1">
    <citation type="journal article" date="2021" name="PeerJ">
        <title>Extensive microbial diversity within the chicken gut microbiome revealed by metagenomics and culture.</title>
        <authorList>
            <person name="Gilroy R."/>
            <person name="Ravi A."/>
            <person name="Getino M."/>
            <person name="Pursley I."/>
            <person name="Horton D.L."/>
            <person name="Alikhan N.F."/>
            <person name="Baker D."/>
            <person name="Gharbi K."/>
            <person name="Hall N."/>
            <person name="Watson M."/>
            <person name="Adriaenssens E.M."/>
            <person name="Foster-Nyarko E."/>
            <person name="Jarju S."/>
            <person name="Secka A."/>
            <person name="Antonio M."/>
            <person name="Oren A."/>
            <person name="Chaudhuri R.R."/>
            <person name="La Ragione R."/>
            <person name="Hildebrand F."/>
            <person name="Pallen M.J."/>
        </authorList>
    </citation>
    <scope>NUCLEOTIDE SEQUENCE</scope>
    <source>
        <strain evidence="11">ChiHjej13B12-14962</strain>
    </source>
</reference>
<gene>
    <name evidence="11" type="primary">cysE</name>
    <name evidence="11" type="ORF">K8V32_10555</name>
</gene>
<dbReference type="NCBIfam" id="TIGR01172">
    <property type="entry name" value="cysE"/>
    <property type="match status" value="1"/>
</dbReference>
<dbReference type="EC" id="2.3.1.30" evidence="3 10"/>
<name>A0A921FPS3_9MICC</name>
<dbReference type="CDD" id="cd03354">
    <property type="entry name" value="LbH_SAT"/>
    <property type="match status" value="1"/>
</dbReference>
<dbReference type="InterPro" id="IPR042122">
    <property type="entry name" value="Ser_AcTrfase_N_sf"/>
</dbReference>
<evidence type="ECO:0000256" key="5">
    <source>
        <dbReference type="ARBA" id="ARBA00022605"/>
    </source>
</evidence>
<evidence type="ECO:0000256" key="10">
    <source>
        <dbReference type="PIRNR" id="PIRNR000441"/>
    </source>
</evidence>
<dbReference type="InterPro" id="IPR011004">
    <property type="entry name" value="Trimer_LpxA-like_sf"/>
</dbReference>
<proteinExistence type="inferred from homology"/>
<dbReference type="SUPFAM" id="SSF51161">
    <property type="entry name" value="Trimeric LpxA-like enzymes"/>
    <property type="match status" value="1"/>
</dbReference>
<evidence type="ECO:0000256" key="3">
    <source>
        <dbReference type="ARBA" id="ARBA00013266"/>
    </source>
</evidence>
<dbReference type="RefSeq" id="WP_303907039.1">
    <property type="nucleotide sequence ID" value="NZ_DYXC01000118.1"/>
</dbReference>
<dbReference type="InterPro" id="IPR005881">
    <property type="entry name" value="Ser_O-AcTrfase"/>
</dbReference>
<dbReference type="InterPro" id="IPR053376">
    <property type="entry name" value="Serine_acetyltransferase"/>
</dbReference>